<evidence type="ECO:0000313" key="3">
    <source>
        <dbReference type="Proteomes" id="UP000276905"/>
    </source>
</evidence>
<protein>
    <submittedName>
        <fullName evidence="2">(2Fe-2S)-binding protein</fullName>
    </submittedName>
</protein>
<proteinExistence type="predicted"/>
<comment type="caution">
    <text evidence="2">The sequence shown here is derived from an EMBL/GenBank/DDBJ whole genome shotgun (WGS) entry which is preliminary data.</text>
</comment>
<dbReference type="EMBL" id="RFES01000008">
    <property type="protein sequence ID" value="RSO55924.1"/>
    <property type="molecule type" value="Genomic_DNA"/>
</dbReference>
<evidence type="ECO:0000259" key="1">
    <source>
        <dbReference type="Pfam" id="PF11575"/>
    </source>
</evidence>
<dbReference type="Pfam" id="PF11575">
    <property type="entry name" value="FhuF_C"/>
    <property type="match status" value="1"/>
</dbReference>
<gene>
    <name evidence="2" type="ORF">EA756_12315</name>
</gene>
<dbReference type="AlphaFoldDB" id="A0A429JXN5"/>
<dbReference type="GO" id="GO:0051537">
    <property type="term" value="F:2 iron, 2 sulfur cluster binding"/>
    <property type="evidence" value="ECO:0007669"/>
    <property type="project" value="InterPro"/>
</dbReference>
<name>A0A429JXN5_9GAMM</name>
<feature type="domain" description="Ferric siderophore reductase C-terminal" evidence="1">
    <location>
        <begin position="255"/>
        <end position="277"/>
    </location>
</feature>
<dbReference type="RefSeq" id="WP_125699271.1">
    <property type="nucleotide sequence ID" value="NZ_RFES01000008.1"/>
</dbReference>
<organism evidence="2 3">
    <name type="scientific">Acinetobacter lactucae</name>
    <dbReference type="NCBI Taxonomy" id="1785128"/>
    <lineage>
        <taxon>Bacteria</taxon>
        <taxon>Pseudomonadati</taxon>
        <taxon>Pseudomonadota</taxon>
        <taxon>Gammaproteobacteria</taxon>
        <taxon>Moraxellales</taxon>
        <taxon>Moraxellaceae</taxon>
        <taxon>Acinetobacter</taxon>
        <taxon>Acinetobacter calcoaceticus/baumannii complex</taxon>
    </lineage>
</organism>
<reference evidence="2 3" key="1">
    <citation type="submission" date="2018-10" db="EMBL/GenBank/DDBJ databases">
        <title>GWAS and RNA-Seq identify cryptic mechanisms of antimicrobial resistance in Acinetobacter baumannii.</title>
        <authorList>
            <person name="Sahl J.W."/>
        </authorList>
    </citation>
    <scope>NUCLEOTIDE SEQUENCE [LARGE SCALE GENOMIC DNA]</scope>
    <source>
        <strain evidence="2 3">TG41018</strain>
    </source>
</reference>
<evidence type="ECO:0000313" key="2">
    <source>
        <dbReference type="EMBL" id="RSO55924.1"/>
    </source>
</evidence>
<accession>A0A429JXN5</accession>
<dbReference type="InterPro" id="IPR024726">
    <property type="entry name" value="FhuF_C"/>
</dbReference>
<sequence length="292" mass="34022">MYSGVLFNFMNRENSGVQSQIAVLNIESDFKMTESNIPVLRQLLAERLNIQFDVLPVEDRQILSFTDLLNPSACLTVLNDFGSRVGAVSLTCTTSMFIKYWAVPLLFPYFYALTSEEIDLPWEISCISTVLPPDWYWDRTLHLINLPQLQHGISRKQQSFEGYVRFILDDLQKLFDVLARIGKVQKFLLWENTALRILQFYDMMNRKGGNQALLSRIQFQRQFLIDLPAAELGLKQNPFYLLDQSRQQSSTTYQRKKCCFYFQLPEAQKEYCASCPLLRQDKHRGKYSCKTS</sequence>
<dbReference type="Proteomes" id="UP000276905">
    <property type="component" value="Unassembled WGS sequence"/>
</dbReference>